<feature type="compositionally biased region" description="Basic and acidic residues" evidence="1">
    <location>
        <begin position="621"/>
        <end position="632"/>
    </location>
</feature>
<feature type="compositionally biased region" description="Low complexity" evidence="1">
    <location>
        <begin position="70"/>
        <end position="83"/>
    </location>
</feature>
<feature type="compositionally biased region" description="Low complexity" evidence="1">
    <location>
        <begin position="920"/>
        <end position="935"/>
    </location>
</feature>
<reference evidence="2" key="1">
    <citation type="submission" date="2023-07" db="EMBL/GenBank/DDBJ databases">
        <title>Black Yeasts Isolated from many extreme environments.</title>
        <authorList>
            <person name="Coleine C."/>
            <person name="Stajich J.E."/>
            <person name="Selbmann L."/>
        </authorList>
    </citation>
    <scope>NUCLEOTIDE SEQUENCE</scope>
    <source>
        <strain evidence="2">CCFEE 5485</strain>
    </source>
</reference>
<feature type="region of interest" description="Disordered" evidence="1">
    <location>
        <begin position="131"/>
        <end position="201"/>
    </location>
</feature>
<feature type="region of interest" description="Disordered" evidence="1">
    <location>
        <begin position="619"/>
        <end position="682"/>
    </location>
</feature>
<feature type="compositionally biased region" description="Polar residues" evidence="1">
    <location>
        <begin position="403"/>
        <end position="413"/>
    </location>
</feature>
<accession>A0AAE0WQN1</accession>
<feature type="region of interest" description="Disordered" evidence="1">
    <location>
        <begin position="367"/>
        <end position="423"/>
    </location>
</feature>
<feature type="region of interest" description="Disordered" evidence="1">
    <location>
        <begin position="1"/>
        <end position="92"/>
    </location>
</feature>
<feature type="compositionally biased region" description="Polar residues" evidence="1">
    <location>
        <begin position="1"/>
        <end position="12"/>
    </location>
</feature>
<feature type="compositionally biased region" description="Basic and acidic residues" evidence="1">
    <location>
        <begin position="650"/>
        <end position="659"/>
    </location>
</feature>
<feature type="region of interest" description="Disordered" evidence="1">
    <location>
        <begin position="820"/>
        <end position="851"/>
    </location>
</feature>
<feature type="compositionally biased region" description="Low complexity" evidence="1">
    <location>
        <begin position="900"/>
        <end position="913"/>
    </location>
</feature>
<dbReference type="AlphaFoldDB" id="A0AAE0WQN1"/>
<feature type="compositionally biased region" description="Polar residues" evidence="1">
    <location>
        <begin position="181"/>
        <end position="201"/>
    </location>
</feature>
<feature type="compositionally biased region" description="Polar residues" evidence="1">
    <location>
        <begin position="636"/>
        <end position="645"/>
    </location>
</feature>
<protein>
    <submittedName>
        <fullName evidence="2">Uncharacterized protein</fullName>
    </submittedName>
</protein>
<name>A0AAE0WQN1_9PEZI</name>
<feature type="region of interest" description="Disordered" evidence="1">
    <location>
        <begin position="791"/>
        <end position="810"/>
    </location>
</feature>
<dbReference type="Proteomes" id="UP001274830">
    <property type="component" value="Unassembled WGS sequence"/>
</dbReference>
<sequence length="1180" mass="127198">MVTLTSVQPLRHSSSSFSSEHRPSVGLQRTYSRNIQNLEQVAEDLSQGGSDIGEEIRRMNEEQKERSRRSSLQSSHQGDVAVTGTGGFVGGSELERMRSRTNSNGVGGSGIVDVNGAARWGGYSPNGFVGSPAGSQTSASGRSHASAPRKASVASSSRLAQMVEPVQEGRPLDSPLAPTMSVHSASTTGNEHSREPSGNSFDRQYDQIASQIEQQLDYVPPSPTKLDDEDDEVPDMLLRKPRSQDTFVEAQLAFKDFDGVHFSPETDEFIELDEDGNEIRRVSARTSSGGMSIAAASMLRTPRARPISYTQPPPGDGMVYYPAPVPRMLNLPKRLSQLPSASVQAQRRSQVLGQIAPAARASAPWIPALDFANDPSRSGTHRSDESTHQRQTSDPVARPDSGPRSQGSATFIQPVSPHGVHPRSALNQRMSMQNLQNLPPQLRASIFFDHQSQPQDVQVKNESAVATLDSILAASATAPVSAFTDHPFAGDVRKSTYAPEFQQKVRKRQSTATLGSVMTTAAEVEADKKATKARRRSSFGNLLRRNSSAMELDDLAERRNSRTSSILLGDYNEGGNRLKKRRSQMSLGDEMDRHTEAVRTPGNEISEPDFSSGLISRAHNARAEEGEEHTDAYMDNATTSRPPTSHSRRVLSDGRQIDEDFKDEETTDEVPEEGGEATYVQPSTLLAELQVRKAQQKSRNRTAATHYPNGMHSTLLQLDAVEEITRNKRKKTRVPLAWEGTAQTNVEEEANDEDVPLGMLFQGKDGLMNGKRQMGDGKDWDRPLGLMEKRQMEDSEPLSSRRNRMLGLPPSFGRAERALQKAGAAGMMGGSQLHLAGQPDEPAEKDDGEEAGETLADRIRKLRTKDALETAISDTVPKTGERPLSTFTDDVLSQFGPLDGAAGAGSKPGSKPGSRGKDIATTAAAVEEQAVAGAEPEQEAEAEEETLGQRRARLQRAKDVEARSGLNKLLASNPVGTRAAAKMHVPVEGTLLHSSAVAQAKQRNDILRTNVRSSSYYGLERPLVETGRPGIGVLGGADRVGSHAGLLGMQGSSGARAPSGGFANGVYNNGLGGVYSPSTMQTSYSTPGFGMPMGQQGGYFASPTAGMVGYGMPQYQQQGVMNPMAAYQQPMGGYGAGVPAMTAYGYGMPGQYGVPGGMMDEGLDKQKREGIDAWRMSVMH</sequence>
<proteinExistence type="predicted"/>
<dbReference type="EMBL" id="JAUTXT010000012">
    <property type="protein sequence ID" value="KAK3676029.1"/>
    <property type="molecule type" value="Genomic_DNA"/>
</dbReference>
<feature type="compositionally biased region" description="Polar residues" evidence="1">
    <location>
        <begin position="133"/>
        <end position="143"/>
    </location>
</feature>
<keyword evidence="3" id="KW-1185">Reference proteome</keyword>
<feature type="compositionally biased region" description="Acidic residues" evidence="1">
    <location>
        <begin position="841"/>
        <end position="851"/>
    </location>
</feature>
<feature type="compositionally biased region" description="Basic and acidic residues" evidence="1">
    <location>
        <begin position="54"/>
        <end position="65"/>
    </location>
</feature>
<feature type="region of interest" description="Disordered" evidence="1">
    <location>
        <begin position="872"/>
        <end position="949"/>
    </location>
</feature>
<evidence type="ECO:0000313" key="2">
    <source>
        <dbReference type="EMBL" id="KAK3676029.1"/>
    </source>
</evidence>
<comment type="caution">
    <text evidence="2">The sequence shown here is derived from an EMBL/GenBank/DDBJ whole genome shotgun (WGS) entry which is preliminary data.</text>
</comment>
<feature type="compositionally biased region" description="Acidic residues" evidence="1">
    <location>
        <begin position="660"/>
        <end position="675"/>
    </location>
</feature>
<organism evidence="2 3">
    <name type="scientific">Recurvomyces mirabilis</name>
    <dbReference type="NCBI Taxonomy" id="574656"/>
    <lineage>
        <taxon>Eukaryota</taxon>
        <taxon>Fungi</taxon>
        <taxon>Dikarya</taxon>
        <taxon>Ascomycota</taxon>
        <taxon>Pezizomycotina</taxon>
        <taxon>Dothideomycetes</taxon>
        <taxon>Dothideomycetidae</taxon>
        <taxon>Mycosphaerellales</taxon>
        <taxon>Teratosphaeriaceae</taxon>
        <taxon>Recurvomyces</taxon>
    </lineage>
</organism>
<evidence type="ECO:0000313" key="3">
    <source>
        <dbReference type="Proteomes" id="UP001274830"/>
    </source>
</evidence>
<feature type="compositionally biased region" description="Polar residues" evidence="1">
    <location>
        <begin position="27"/>
        <end position="39"/>
    </location>
</feature>
<evidence type="ECO:0000256" key="1">
    <source>
        <dbReference type="SAM" id="MobiDB-lite"/>
    </source>
</evidence>
<feature type="compositionally biased region" description="Acidic residues" evidence="1">
    <location>
        <begin position="936"/>
        <end position="946"/>
    </location>
</feature>
<gene>
    <name evidence="2" type="ORF">LTR78_004221</name>
</gene>